<keyword evidence="5" id="KW-0653">Protein transport</keyword>
<dbReference type="Gene3D" id="3.90.76.10">
    <property type="entry name" value="Dipeptide-binding Protein, Domain 1"/>
    <property type="match status" value="1"/>
</dbReference>
<evidence type="ECO:0000256" key="6">
    <source>
        <dbReference type="SAM" id="SignalP"/>
    </source>
</evidence>
<dbReference type="OrthoDB" id="2255988at2"/>
<evidence type="ECO:0000256" key="1">
    <source>
        <dbReference type="ARBA" id="ARBA00004193"/>
    </source>
</evidence>
<dbReference type="InterPro" id="IPR030678">
    <property type="entry name" value="Peptide/Ni-bd"/>
</dbReference>
<organism evidence="8 9">
    <name type="scientific">Enterococcus rivorum</name>
    <dbReference type="NCBI Taxonomy" id="762845"/>
    <lineage>
        <taxon>Bacteria</taxon>
        <taxon>Bacillati</taxon>
        <taxon>Bacillota</taxon>
        <taxon>Bacilli</taxon>
        <taxon>Lactobacillales</taxon>
        <taxon>Enterococcaceae</taxon>
        <taxon>Enterococcus</taxon>
    </lineage>
</organism>
<dbReference type="AlphaFoldDB" id="A0A1E5KYG4"/>
<evidence type="ECO:0000259" key="7">
    <source>
        <dbReference type="Pfam" id="PF00496"/>
    </source>
</evidence>
<name>A0A1E5KYG4_9ENTE</name>
<reference evidence="8 9" key="1">
    <citation type="submission" date="2016-09" db="EMBL/GenBank/DDBJ databases">
        <authorList>
            <person name="Capua I."/>
            <person name="De Benedictis P."/>
            <person name="Joannis T."/>
            <person name="Lombin L.H."/>
            <person name="Cattoli G."/>
        </authorList>
    </citation>
    <scope>NUCLEOTIDE SEQUENCE [LARGE SCALE GENOMIC DNA]</scope>
    <source>
        <strain evidence="8 9">LMG 25899</strain>
    </source>
</reference>
<dbReference type="SUPFAM" id="SSF53850">
    <property type="entry name" value="Periplasmic binding protein-like II"/>
    <property type="match status" value="1"/>
</dbReference>
<feature type="chain" id="PRO_5039078599" evidence="6">
    <location>
        <begin position="20"/>
        <end position="557"/>
    </location>
</feature>
<dbReference type="GO" id="GO:0015833">
    <property type="term" value="P:peptide transport"/>
    <property type="evidence" value="ECO:0007669"/>
    <property type="project" value="UniProtKB-KW"/>
</dbReference>
<dbReference type="InterPro" id="IPR000914">
    <property type="entry name" value="SBP_5_dom"/>
</dbReference>
<evidence type="ECO:0000256" key="5">
    <source>
        <dbReference type="ARBA" id="ARBA00022856"/>
    </source>
</evidence>
<keyword evidence="5" id="KW-0571">Peptide transport</keyword>
<dbReference type="CDD" id="cd08504">
    <property type="entry name" value="PBP2_OppA"/>
    <property type="match status" value="1"/>
</dbReference>
<dbReference type="PROSITE" id="PS51257">
    <property type="entry name" value="PROKAR_LIPOPROTEIN"/>
    <property type="match status" value="1"/>
</dbReference>
<proteinExistence type="inferred from homology"/>
<dbReference type="GO" id="GO:1904680">
    <property type="term" value="F:peptide transmembrane transporter activity"/>
    <property type="evidence" value="ECO:0007669"/>
    <property type="project" value="TreeGrafter"/>
</dbReference>
<evidence type="ECO:0000313" key="9">
    <source>
        <dbReference type="Proteomes" id="UP000095256"/>
    </source>
</evidence>
<dbReference type="EMBL" id="MIEK01000014">
    <property type="protein sequence ID" value="OEH82868.1"/>
    <property type="molecule type" value="Genomic_DNA"/>
</dbReference>
<dbReference type="PROSITE" id="PS01040">
    <property type="entry name" value="SBP_BACTERIAL_5"/>
    <property type="match status" value="1"/>
</dbReference>
<comment type="similarity">
    <text evidence="2">Belongs to the bacterial solute-binding protein 5 family.</text>
</comment>
<comment type="subcellular location">
    <subcellularLocation>
        <location evidence="1">Cell membrane</location>
        <topology evidence="1">Lipid-anchor</topology>
    </subcellularLocation>
</comment>
<keyword evidence="9" id="KW-1185">Reference proteome</keyword>
<sequence>MKKKKVFGLLLLASFMLVACGSGGKTATNESELKGKDSEQLSSNQVFNLVVQQEMPSADLSLATDTISFSALNNVYEGLYRLDKNTKPAAAGAAEMAEISEDGLTYKLKLRKDAKWSNGDPVVAENYVFGWQRTANPKTGGEYAYLFELVKNGAAVVSGDKPVEELGIKAINEYELEITLEKITPYFDYLLAFPSFFPQNKKIVEEMGKDYATSSEKSVYNGPFVLENFDGPGTDTNWTYTKNDQYWDKDTVKLQTINNDVVKEAPTALNLFQDGQADDVMLTGELAQQMANDPELVIEKDGRTVYLEFNQIKEDSPFRNANLRKAISYAIDREAVVNQILGDGSIESKGLVPQGLASSPEGNKDFTEESKVKLSYNVEKAKEYWDKAKKELGITTFKADIIAADTDSNKKILEYLQGALKENLAGFEMTVSPVPFSVRLDRESRGDFEITLSGWGADYADPSSFLDLFITGNAYNRGKYSNKKYDEVVKSSNTTNAGNPEKRWQDMLSAEDIIIEDIGIAPIYQKSEAHMRNKKVKGVVAHAAGARFDYKWTYISE</sequence>
<dbReference type="FunFam" id="3.90.76.10:FF:000001">
    <property type="entry name" value="Oligopeptide ABC transporter substrate-binding protein"/>
    <property type="match status" value="1"/>
</dbReference>
<keyword evidence="4 6" id="KW-0732">Signal</keyword>
<dbReference type="STRING" id="762845.BCR26_11495"/>
<feature type="domain" description="Solute-binding protein family 5" evidence="7">
    <location>
        <begin position="93"/>
        <end position="474"/>
    </location>
</feature>
<dbReference type="GO" id="GO:0043190">
    <property type="term" value="C:ATP-binding cassette (ABC) transporter complex"/>
    <property type="evidence" value="ECO:0007669"/>
    <property type="project" value="InterPro"/>
</dbReference>
<dbReference type="Gene3D" id="3.10.105.10">
    <property type="entry name" value="Dipeptide-binding Protein, Domain 3"/>
    <property type="match status" value="1"/>
</dbReference>
<accession>A0A1E5KYG4</accession>
<evidence type="ECO:0000313" key="8">
    <source>
        <dbReference type="EMBL" id="OEH82868.1"/>
    </source>
</evidence>
<dbReference type="Pfam" id="PF00496">
    <property type="entry name" value="SBP_bac_5"/>
    <property type="match status" value="1"/>
</dbReference>
<dbReference type="InterPro" id="IPR039424">
    <property type="entry name" value="SBP_5"/>
</dbReference>
<dbReference type="RefSeq" id="WP_069698216.1">
    <property type="nucleotide sequence ID" value="NZ_JAGGMA010000030.1"/>
</dbReference>
<dbReference type="PANTHER" id="PTHR30290:SF10">
    <property type="entry name" value="PERIPLASMIC OLIGOPEPTIDE-BINDING PROTEIN-RELATED"/>
    <property type="match status" value="1"/>
</dbReference>
<evidence type="ECO:0000256" key="4">
    <source>
        <dbReference type="ARBA" id="ARBA00022729"/>
    </source>
</evidence>
<dbReference type="Proteomes" id="UP000095256">
    <property type="component" value="Unassembled WGS sequence"/>
</dbReference>
<protein>
    <submittedName>
        <fullName evidence="8">Peptide ABC transporter substrate-binding protein</fullName>
    </submittedName>
</protein>
<dbReference type="Gene3D" id="3.40.190.10">
    <property type="entry name" value="Periplasmic binding protein-like II"/>
    <property type="match status" value="1"/>
</dbReference>
<dbReference type="GO" id="GO:0030288">
    <property type="term" value="C:outer membrane-bounded periplasmic space"/>
    <property type="evidence" value="ECO:0007669"/>
    <property type="project" value="UniProtKB-ARBA"/>
</dbReference>
<comment type="caution">
    <text evidence="8">The sequence shown here is derived from an EMBL/GenBank/DDBJ whole genome shotgun (WGS) entry which is preliminary data.</text>
</comment>
<evidence type="ECO:0000256" key="2">
    <source>
        <dbReference type="ARBA" id="ARBA00005695"/>
    </source>
</evidence>
<keyword evidence="3" id="KW-0813">Transport</keyword>
<gene>
    <name evidence="8" type="ORF">BCR26_11495</name>
</gene>
<feature type="signal peptide" evidence="6">
    <location>
        <begin position="1"/>
        <end position="19"/>
    </location>
</feature>
<dbReference type="InterPro" id="IPR023765">
    <property type="entry name" value="SBP_5_CS"/>
</dbReference>
<dbReference type="PIRSF" id="PIRSF002741">
    <property type="entry name" value="MppA"/>
    <property type="match status" value="1"/>
</dbReference>
<dbReference type="FunFam" id="3.10.105.10:FF:000001">
    <property type="entry name" value="Oligopeptide ABC transporter, oligopeptide-binding protein"/>
    <property type="match status" value="1"/>
</dbReference>
<dbReference type="PANTHER" id="PTHR30290">
    <property type="entry name" value="PERIPLASMIC BINDING COMPONENT OF ABC TRANSPORTER"/>
    <property type="match status" value="1"/>
</dbReference>
<evidence type="ECO:0000256" key="3">
    <source>
        <dbReference type="ARBA" id="ARBA00022448"/>
    </source>
</evidence>